<accession>A0A6G1PAF9</accession>
<reference evidence="3" key="2">
    <citation type="submission" date="2019-02" db="EMBL/GenBank/DDBJ databases">
        <title>Opniocepnalus argus Var Kimnra genome.</title>
        <authorList>
            <person name="Zhou C."/>
            <person name="Xiao S."/>
        </authorList>
    </citation>
    <scope>NUCLEOTIDE SEQUENCE [LARGE SCALE GENOMIC DNA]</scope>
</reference>
<sequence length="160" mass="18195">MEWYQKYQIAKGTKEGPSPPPSYFSPPPLKSPILQGADSSKIRKPASPPPAQPHFPIITTTKNKALLMTMGSQGPAGARALESAAQWKGGHLLLLFLLFYHRFAVGRRHRRQTRQKKKKKTKTREGDRAEERYFADYNSDVVKEREEEEEVVEEECTAVI</sequence>
<name>A0A6G1PAF9_CHAAH</name>
<feature type="compositionally biased region" description="Basic residues" evidence="1">
    <location>
        <begin position="109"/>
        <end position="122"/>
    </location>
</feature>
<evidence type="ECO:0000313" key="3">
    <source>
        <dbReference type="Proteomes" id="UP000503349"/>
    </source>
</evidence>
<feature type="region of interest" description="Disordered" evidence="1">
    <location>
        <begin position="109"/>
        <end position="129"/>
    </location>
</feature>
<protein>
    <submittedName>
        <fullName evidence="2">Uncharacterized protein</fullName>
    </submittedName>
</protein>
<keyword evidence="3" id="KW-1185">Reference proteome</keyword>
<evidence type="ECO:0000313" key="2">
    <source>
        <dbReference type="EMBL" id="KAF3687281.1"/>
    </source>
</evidence>
<dbReference type="Proteomes" id="UP000503349">
    <property type="component" value="Chromosome 3"/>
</dbReference>
<reference evidence="2 3" key="1">
    <citation type="submission" date="2019-02" db="EMBL/GenBank/DDBJ databases">
        <title>Opniocepnalus argus genome.</title>
        <authorList>
            <person name="Zhou C."/>
            <person name="Xiao S."/>
        </authorList>
    </citation>
    <scope>NUCLEOTIDE SEQUENCE [LARGE SCALE GENOMIC DNA]</scope>
    <source>
        <strain evidence="2">OARG1902GOOAL</strain>
        <tissue evidence="2">Muscle</tissue>
    </source>
</reference>
<feature type="region of interest" description="Disordered" evidence="1">
    <location>
        <begin position="1"/>
        <end position="57"/>
    </location>
</feature>
<dbReference type="AlphaFoldDB" id="A0A6G1PAF9"/>
<evidence type="ECO:0000256" key="1">
    <source>
        <dbReference type="SAM" id="MobiDB-lite"/>
    </source>
</evidence>
<organism evidence="2 3">
    <name type="scientific">Channa argus</name>
    <name type="common">Northern snakehead</name>
    <name type="synonym">Ophicephalus argus</name>
    <dbReference type="NCBI Taxonomy" id="215402"/>
    <lineage>
        <taxon>Eukaryota</taxon>
        <taxon>Metazoa</taxon>
        <taxon>Chordata</taxon>
        <taxon>Craniata</taxon>
        <taxon>Vertebrata</taxon>
        <taxon>Euteleostomi</taxon>
        <taxon>Actinopterygii</taxon>
        <taxon>Neopterygii</taxon>
        <taxon>Teleostei</taxon>
        <taxon>Neoteleostei</taxon>
        <taxon>Acanthomorphata</taxon>
        <taxon>Anabantaria</taxon>
        <taxon>Anabantiformes</taxon>
        <taxon>Channoidei</taxon>
        <taxon>Channidae</taxon>
        <taxon>Channa</taxon>
    </lineage>
</organism>
<dbReference type="EMBL" id="CM015714">
    <property type="protein sequence ID" value="KAF3687281.1"/>
    <property type="molecule type" value="Genomic_DNA"/>
</dbReference>
<feature type="compositionally biased region" description="Pro residues" evidence="1">
    <location>
        <begin position="17"/>
        <end position="30"/>
    </location>
</feature>
<gene>
    <name evidence="2" type="ORF">EXN66_Car002953</name>
</gene>
<proteinExistence type="predicted"/>